<reference evidence="1" key="1">
    <citation type="submission" date="2024-07" db="EMBL/GenBank/DDBJ databases">
        <title>Metagenome and Metagenome-Assembled Genomes of Archaea from a hot spring from the geothermal field of Los Azufres, Mexico.</title>
        <authorList>
            <person name="Marin-Paredes R."/>
            <person name="Martinez-Romero E."/>
            <person name="Servin-Garciduenas L.E."/>
        </authorList>
    </citation>
    <scope>NUCLEOTIDE SEQUENCE</scope>
</reference>
<dbReference type="Proteomes" id="UP000033636">
    <property type="component" value="Unassembled WGS sequence"/>
</dbReference>
<comment type="caution">
    <text evidence="1">The sequence shown here is derived from an EMBL/GenBank/DDBJ whole genome shotgun (WGS) entry which is preliminary data.</text>
</comment>
<accession>A0ACC6UY45</accession>
<organism evidence="1 2">
    <name type="scientific">Thermoproteus sp. AZ2</name>
    <dbReference type="NCBI Taxonomy" id="1609232"/>
    <lineage>
        <taxon>Archaea</taxon>
        <taxon>Thermoproteota</taxon>
        <taxon>Thermoprotei</taxon>
        <taxon>Thermoproteales</taxon>
        <taxon>Thermoproteaceae</taxon>
        <taxon>Thermoproteus</taxon>
    </lineage>
</organism>
<sequence>MPSPGDVVYVFEGPLTPVEILERPNRFVVRVVDGGRERLCHLHDPGRLPELVRRGAKALVRPTRGAKTDCSITAIEAPNGVWVVADSRIHSDIAALFLPGAEREVKVGGRRLDFKLGDEYVEVKGCTLVENGRALFPDAPTRRGAEHMGLLKALLEAGYKARVVVLVMRPDAECFSPNWRTDPRFSRAFAELVSAGASVDVLRFRFEEGRVVFDKRIELCSDWANI</sequence>
<gene>
    <name evidence="1" type="primary">sfsA</name>
    <name evidence="1" type="ORF">TU35_000555</name>
</gene>
<protein>
    <submittedName>
        <fullName evidence="1">DNA/RNA nuclease SfsA</fullName>
    </submittedName>
</protein>
<dbReference type="EMBL" id="JZWT02000001">
    <property type="protein sequence ID" value="MFB6489734.1"/>
    <property type="molecule type" value="Genomic_DNA"/>
</dbReference>
<evidence type="ECO:0000313" key="1">
    <source>
        <dbReference type="EMBL" id="MFB6489734.1"/>
    </source>
</evidence>
<evidence type="ECO:0000313" key="2">
    <source>
        <dbReference type="Proteomes" id="UP000033636"/>
    </source>
</evidence>
<name>A0ACC6UY45_9CREN</name>
<proteinExistence type="predicted"/>